<dbReference type="AlphaFoldDB" id="D3KHE3"/>
<organism evidence="1 2">
    <name type="scientific">Giardia intestinalis (strain ATCC 50803 / WB clone C6)</name>
    <name type="common">Giardia lamblia</name>
    <dbReference type="NCBI Taxonomy" id="184922"/>
    <lineage>
        <taxon>Eukaryota</taxon>
        <taxon>Metamonada</taxon>
        <taxon>Diplomonadida</taxon>
        <taxon>Hexamitidae</taxon>
        <taxon>Giardiinae</taxon>
        <taxon>Giardia</taxon>
    </lineage>
</organism>
<accession>D3KHE3</accession>
<sequence>MPGCILCHKEAESCCTLCFSPLCEDHLLPLSLHKQQCSAILLKRFTEAAAQREVSDNASPMYHDLHKLYIEWEQAATRVMQADDCLTKIDALLQTLCLSNTLFGSGHPVPQDALVRLLSLLSERYVDAKVVIEVLDNLAEYPLKMTSKIRYLYNLFILSSGCVPSNLKVIGSDRYLTVKRNINQAIFLLLNGEGCSAQALLGDLFHRDRSPIETVVLRYAWSCTQTNNKNRQTTLYSVTEKDLEQSFPRQCEDGHVTIFFMQLLLYFTYYNSPSNYSSKTVHDKMVLAKSMLRDTLYMLQGVCTLSTSMLAALYIRILAVLVETSSLNSLIYEYGREASRIFAQFLLPPKESSAPDQTVEEPAGSSERELVIDDLDMTPPVRRKIHHRLCFFPSDSLPPMLITTVPNNPCLQAELAFNVTRTMKSIRASISKRQKERSLARRVASSFVDQRILPLHHKSPKVKAISQHQSALIPASNLQKGGVGCEMLGGSSSRGRAEANLRVHEILADMRQAYRERTKACNLSEKMTLVSNDIDLDFLEHKLYSSRIESFIKSPGDQYIATLTKEVLSPYSKQSLCKFSKELARSRETRNPDRLISRNLCSVDISSPESKEAFSEPLKTMKGSTWIAEVDGLLAATTDVINELNAYEIDELKSGCAQV</sequence>
<proteinExistence type="predicted"/>
<evidence type="ECO:0000313" key="1">
    <source>
        <dbReference type="EMBL" id="KAE8303954.1"/>
    </source>
</evidence>
<reference evidence="1 2" key="1">
    <citation type="journal article" date="2007" name="Science">
        <title>Genomic minimalism in the early diverging intestinal parasite Giardia lamblia.</title>
        <authorList>
            <person name="Morrison H.G."/>
            <person name="McArthur A.G."/>
            <person name="Gillin F.D."/>
            <person name="Aley S.B."/>
            <person name="Adam R.D."/>
            <person name="Olsen G.J."/>
            <person name="Best A.A."/>
            <person name="Cande W.Z."/>
            <person name="Chen F."/>
            <person name="Cipriano M.J."/>
            <person name="Davids B.J."/>
            <person name="Dawson S.C."/>
            <person name="Elmendorf H.G."/>
            <person name="Hehl A.B."/>
            <person name="Holder M.E."/>
            <person name="Huse S.M."/>
            <person name="Kim U.U."/>
            <person name="Lasek-Nesselquist E."/>
            <person name="Manning G."/>
            <person name="Nigam A."/>
            <person name="Nixon J.E."/>
            <person name="Palm D."/>
            <person name="Passamaneck N.E."/>
            <person name="Prabhu A."/>
            <person name="Reich C.I."/>
            <person name="Reiner D.S."/>
            <person name="Samuelson J."/>
            <person name="Svard S.G."/>
            <person name="Sogin M.L."/>
        </authorList>
    </citation>
    <scope>NUCLEOTIDE SEQUENCE [LARGE SCALE GENOMIC DNA]</scope>
    <source>
        <strain evidence="1 2">WB C6</strain>
    </source>
</reference>
<keyword evidence="2" id="KW-1185">Reference proteome</keyword>
<evidence type="ECO:0000313" key="2">
    <source>
        <dbReference type="Proteomes" id="UP000001548"/>
    </source>
</evidence>
<dbReference type="VEuPathDB" id="GiardiaDB:GL50803_16560"/>
<dbReference type="SMR" id="D3KHE3"/>
<gene>
    <name evidence="1" type="ORF">GL50803_0016560</name>
</gene>
<dbReference type="HOGENOM" id="CLU_416486_0_0_1"/>
<dbReference type="EMBL" id="AACB03000002">
    <property type="protein sequence ID" value="KAE8303954.1"/>
    <property type="molecule type" value="Genomic_DNA"/>
</dbReference>
<comment type="caution">
    <text evidence="1">The sequence shown here is derived from an EMBL/GenBank/DDBJ whole genome shotgun (WGS) entry which is preliminary data.</text>
</comment>
<name>D3KHE3_GIAIC</name>
<protein>
    <submittedName>
        <fullName evidence="1">Uncharacterized protein</fullName>
    </submittedName>
</protein>
<dbReference type="Proteomes" id="UP000001548">
    <property type="component" value="Unassembled WGS sequence"/>
</dbReference>
<dbReference type="OMA" id="SLHKQQC"/>